<evidence type="ECO:0000256" key="8">
    <source>
        <dbReference type="ARBA" id="ARBA00022989"/>
    </source>
</evidence>
<proteinExistence type="inferred from homology"/>
<evidence type="ECO:0000256" key="1">
    <source>
        <dbReference type="ARBA" id="ARBA00004477"/>
    </source>
</evidence>
<dbReference type="GO" id="GO:0015031">
    <property type="term" value="P:protein transport"/>
    <property type="evidence" value="ECO:0007669"/>
    <property type="project" value="UniProtKB-KW"/>
</dbReference>
<evidence type="ECO:0000256" key="2">
    <source>
        <dbReference type="ARBA" id="ARBA00010120"/>
    </source>
</evidence>
<evidence type="ECO:0000256" key="3">
    <source>
        <dbReference type="ARBA" id="ARBA00022448"/>
    </source>
</evidence>
<feature type="transmembrane region" description="Helical" evidence="11">
    <location>
        <begin position="189"/>
        <end position="208"/>
    </location>
</feature>
<organism evidence="12 13">
    <name type="scientific">Caulochytrium protostelioides</name>
    <dbReference type="NCBI Taxonomy" id="1555241"/>
    <lineage>
        <taxon>Eukaryota</taxon>
        <taxon>Fungi</taxon>
        <taxon>Fungi incertae sedis</taxon>
        <taxon>Chytridiomycota</taxon>
        <taxon>Chytridiomycota incertae sedis</taxon>
        <taxon>Chytridiomycetes</taxon>
        <taxon>Caulochytriales</taxon>
        <taxon>Caulochytriaceae</taxon>
        <taxon>Caulochytrium</taxon>
    </lineage>
</organism>
<feature type="transmembrane region" description="Helical" evidence="11">
    <location>
        <begin position="88"/>
        <end position="108"/>
    </location>
</feature>
<gene>
    <name evidence="12" type="ORF">CXG81DRAFT_26304</name>
</gene>
<dbReference type="STRING" id="1555241.A0A4P9X7H9"/>
<sequence>MAFWLDVASDAMHCTAHVYLLHRITTQRTYDLSARTYFLFWLSAVIRLPLLTSYRIDLYDALFTCVTLIASAFIMVQLRRPMQTAKSAFDAVPPAVVLTGAGVLAALFTPRYEWPAYLYTFALFVESMALLPQILAMQHADRRRPQALTPTYFTLIVWYGVFAIASQFLHLRAQFPMTPEMLIREILEDRFICGTMYLFVYGVLAHLYDDKIGGLNQKAEGKTD</sequence>
<evidence type="ECO:0000256" key="10">
    <source>
        <dbReference type="ARBA" id="ARBA00023170"/>
    </source>
</evidence>
<comment type="subcellular location">
    <subcellularLocation>
        <location evidence="1">Endoplasmic reticulum membrane</location>
        <topology evidence="1">Multi-pass membrane protein</topology>
    </subcellularLocation>
</comment>
<keyword evidence="7" id="KW-0653">Protein transport</keyword>
<dbReference type="PANTHER" id="PTHR10585">
    <property type="entry name" value="ER LUMEN PROTEIN RETAINING RECEPTOR"/>
    <property type="match status" value="1"/>
</dbReference>
<evidence type="ECO:0000256" key="5">
    <source>
        <dbReference type="ARBA" id="ARBA00022824"/>
    </source>
</evidence>
<comment type="similarity">
    <text evidence="2">Belongs to the ERD2 family.</text>
</comment>
<evidence type="ECO:0008006" key="14">
    <source>
        <dbReference type="Google" id="ProtNLM"/>
    </source>
</evidence>
<keyword evidence="4 11" id="KW-0812">Transmembrane</keyword>
<dbReference type="InterPro" id="IPR000133">
    <property type="entry name" value="ER_ret_rcpt"/>
</dbReference>
<accession>A0A4P9X7H9</accession>
<name>A0A4P9X7H9_9FUNG</name>
<reference evidence="13" key="1">
    <citation type="journal article" date="2018" name="Nat. Microbiol.">
        <title>Leveraging single-cell genomics to expand the fungal tree of life.</title>
        <authorList>
            <person name="Ahrendt S.R."/>
            <person name="Quandt C.A."/>
            <person name="Ciobanu D."/>
            <person name="Clum A."/>
            <person name="Salamov A."/>
            <person name="Andreopoulos B."/>
            <person name="Cheng J.F."/>
            <person name="Woyke T."/>
            <person name="Pelin A."/>
            <person name="Henrissat B."/>
            <person name="Reynolds N.K."/>
            <person name="Benny G.L."/>
            <person name="Smith M.E."/>
            <person name="James T.Y."/>
            <person name="Grigoriev I.V."/>
        </authorList>
    </citation>
    <scope>NUCLEOTIDE SEQUENCE [LARGE SCALE GENOMIC DNA]</scope>
    <source>
        <strain evidence="13">ATCC 52028</strain>
    </source>
</reference>
<evidence type="ECO:0000256" key="7">
    <source>
        <dbReference type="ARBA" id="ARBA00022927"/>
    </source>
</evidence>
<protein>
    <recommendedName>
        <fullName evidence="14">ER lumen protein retaining receptor</fullName>
    </recommendedName>
</protein>
<dbReference type="Pfam" id="PF00810">
    <property type="entry name" value="ER_lumen_recept"/>
    <property type="match status" value="1"/>
</dbReference>
<feature type="transmembrane region" description="Helical" evidence="11">
    <location>
        <begin position="147"/>
        <end position="169"/>
    </location>
</feature>
<dbReference type="AlphaFoldDB" id="A0A4P9X7H9"/>
<dbReference type="GO" id="GO:0006621">
    <property type="term" value="P:protein retention in ER lumen"/>
    <property type="evidence" value="ECO:0007669"/>
    <property type="project" value="InterPro"/>
</dbReference>
<evidence type="ECO:0000256" key="4">
    <source>
        <dbReference type="ARBA" id="ARBA00022692"/>
    </source>
</evidence>
<keyword evidence="6" id="KW-0931">ER-Golgi transport</keyword>
<dbReference type="GO" id="GO:0005789">
    <property type="term" value="C:endoplasmic reticulum membrane"/>
    <property type="evidence" value="ECO:0007669"/>
    <property type="project" value="UniProtKB-SubCell"/>
</dbReference>
<keyword evidence="5" id="KW-0256">Endoplasmic reticulum</keyword>
<keyword evidence="8 11" id="KW-1133">Transmembrane helix</keyword>
<dbReference type="GO" id="GO:0016192">
    <property type="term" value="P:vesicle-mediated transport"/>
    <property type="evidence" value="ECO:0007669"/>
    <property type="project" value="UniProtKB-KW"/>
</dbReference>
<dbReference type="EMBL" id="ML014189">
    <property type="protein sequence ID" value="RKP01000.1"/>
    <property type="molecule type" value="Genomic_DNA"/>
</dbReference>
<evidence type="ECO:0000313" key="12">
    <source>
        <dbReference type="EMBL" id="RKP01000.1"/>
    </source>
</evidence>
<keyword evidence="10" id="KW-0675">Receptor</keyword>
<evidence type="ECO:0000313" key="13">
    <source>
        <dbReference type="Proteomes" id="UP000274922"/>
    </source>
</evidence>
<keyword evidence="9 11" id="KW-0472">Membrane</keyword>
<keyword evidence="13" id="KW-1185">Reference proteome</keyword>
<evidence type="ECO:0000256" key="9">
    <source>
        <dbReference type="ARBA" id="ARBA00023136"/>
    </source>
</evidence>
<feature type="transmembrane region" description="Helical" evidence="11">
    <location>
        <begin position="58"/>
        <end position="76"/>
    </location>
</feature>
<dbReference type="GO" id="GO:0046923">
    <property type="term" value="F:ER retention sequence binding"/>
    <property type="evidence" value="ECO:0007669"/>
    <property type="project" value="InterPro"/>
</dbReference>
<evidence type="ECO:0000256" key="6">
    <source>
        <dbReference type="ARBA" id="ARBA00022892"/>
    </source>
</evidence>
<feature type="transmembrane region" description="Helical" evidence="11">
    <location>
        <begin position="32"/>
        <end position="52"/>
    </location>
</feature>
<evidence type="ECO:0000256" key="11">
    <source>
        <dbReference type="SAM" id="Phobius"/>
    </source>
</evidence>
<dbReference type="Proteomes" id="UP000274922">
    <property type="component" value="Unassembled WGS sequence"/>
</dbReference>
<feature type="transmembrane region" description="Helical" evidence="11">
    <location>
        <begin position="114"/>
        <end position="135"/>
    </location>
</feature>
<keyword evidence="3" id="KW-0813">Transport</keyword>